<evidence type="ECO:0000259" key="6">
    <source>
        <dbReference type="SMART" id="SM00849"/>
    </source>
</evidence>
<dbReference type="KEGG" id="taz:TREAZ_1102"/>
<evidence type="ECO:0000256" key="3">
    <source>
        <dbReference type="ARBA" id="ARBA00022801"/>
    </source>
</evidence>
<dbReference type="SMART" id="SM00849">
    <property type="entry name" value="Lactamase_B"/>
    <property type="match status" value="1"/>
</dbReference>
<dbReference type="SUPFAM" id="SSF56281">
    <property type="entry name" value="Metallo-hydrolase/oxidoreductase"/>
    <property type="match status" value="1"/>
</dbReference>
<accession>F5Y7H8</accession>
<gene>
    <name evidence="7" type="ordered locus">TREAZ_1102</name>
</gene>
<sequence>MQNRMLCGILFGAMASGVFGAEGDAVFSYKVGAFDVYMLVENRGQGRPGILIDADKAALDKYLPGGAYQSETNTVLIRGQGKNVVIDTGFGGAIFDSMKKLGVDPGQVDAVLLTHMHGDHIGGMQKDGKALFPRAKVYLAQQERDFWTKTNVNQGAVAALEAYSGKVETFLPRELGTTLAEILPGISAMAAFGHTPGHTAFLIESSGKKLLIWGDLMHVQGIQFPLPDISVTYDTDPKMAAEVRRKILDYVVKNSIPIAGMHLTYPAIGTVKADGSGYRFVPEGI</sequence>
<organism evidence="7 8">
    <name type="scientific">Leadbettera azotonutricia (strain ATCC BAA-888 / DSM 13862 / ZAS-9)</name>
    <name type="common">Treponema azotonutricium</name>
    <dbReference type="NCBI Taxonomy" id="545695"/>
    <lineage>
        <taxon>Bacteria</taxon>
        <taxon>Pseudomonadati</taxon>
        <taxon>Spirochaetota</taxon>
        <taxon>Spirochaetia</taxon>
        <taxon>Spirochaetales</taxon>
        <taxon>Breznakiellaceae</taxon>
        <taxon>Leadbettera</taxon>
    </lineage>
</organism>
<dbReference type="HOGENOM" id="CLU_056519_0_0_12"/>
<keyword evidence="8" id="KW-1185">Reference proteome</keyword>
<feature type="signal peptide" evidence="5">
    <location>
        <begin position="1"/>
        <end position="20"/>
    </location>
</feature>
<evidence type="ECO:0000313" key="7">
    <source>
        <dbReference type="EMBL" id="AEF82900.1"/>
    </source>
</evidence>
<keyword evidence="4" id="KW-0862">Zinc</keyword>
<dbReference type="InterPro" id="IPR001279">
    <property type="entry name" value="Metallo-B-lactamas"/>
</dbReference>
<dbReference type="RefSeq" id="WP_015710888.1">
    <property type="nucleotide sequence ID" value="NC_015577.1"/>
</dbReference>
<evidence type="ECO:0000256" key="1">
    <source>
        <dbReference type="ARBA" id="ARBA00007749"/>
    </source>
</evidence>
<protein>
    <submittedName>
        <fullName evidence="7">Metal-dependent hydrolase</fullName>
    </submittedName>
</protein>
<dbReference type="CDD" id="cd07720">
    <property type="entry name" value="OPHC2-like_MBL-fold"/>
    <property type="match status" value="1"/>
</dbReference>
<dbReference type="InterPro" id="IPR051013">
    <property type="entry name" value="MBL_superfamily_lactonases"/>
</dbReference>
<keyword evidence="2" id="KW-0479">Metal-binding</keyword>
<dbReference type="Proteomes" id="UP000009222">
    <property type="component" value="Chromosome"/>
</dbReference>
<dbReference type="EMBL" id="CP001841">
    <property type="protein sequence ID" value="AEF82900.1"/>
    <property type="molecule type" value="Genomic_DNA"/>
</dbReference>
<keyword evidence="5" id="KW-0732">Signal</keyword>
<dbReference type="STRING" id="545695.TREAZ_1102"/>
<dbReference type="PANTHER" id="PTHR42978">
    <property type="entry name" value="QUORUM-QUENCHING LACTONASE YTNP-RELATED-RELATED"/>
    <property type="match status" value="1"/>
</dbReference>
<reference evidence="8" key="1">
    <citation type="submission" date="2009-12" db="EMBL/GenBank/DDBJ databases">
        <title>Complete sequence of Treponema azotonutricium strain ZAS-9.</title>
        <authorList>
            <person name="Tetu S.G."/>
            <person name="Matson E."/>
            <person name="Ren Q."/>
            <person name="Seshadri R."/>
            <person name="Elbourne L."/>
            <person name="Hassan K.A."/>
            <person name="Durkin A."/>
            <person name="Radune D."/>
            <person name="Mohamoud Y."/>
            <person name="Shay R."/>
            <person name="Jin S."/>
            <person name="Zhang X."/>
            <person name="Lucey K."/>
            <person name="Ballor N.R."/>
            <person name="Ottesen E."/>
            <person name="Rosenthal R."/>
            <person name="Allen A."/>
            <person name="Leadbetter J.R."/>
            <person name="Paulsen I.T."/>
        </authorList>
    </citation>
    <scope>NUCLEOTIDE SEQUENCE [LARGE SCALE GENOMIC DNA]</scope>
    <source>
        <strain evidence="8">ATCC BAA-888 / DSM 13862 / ZAS-9</strain>
    </source>
</reference>
<dbReference type="GO" id="GO:0016787">
    <property type="term" value="F:hydrolase activity"/>
    <property type="evidence" value="ECO:0007669"/>
    <property type="project" value="UniProtKB-KW"/>
</dbReference>
<keyword evidence="3 7" id="KW-0378">Hydrolase</keyword>
<comment type="similarity">
    <text evidence="1">Belongs to the metallo-beta-lactamase superfamily.</text>
</comment>
<feature type="chain" id="PRO_5003329731" evidence="5">
    <location>
        <begin position="21"/>
        <end position="285"/>
    </location>
</feature>
<evidence type="ECO:0000313" key="8">
    <source>
        <dbReference type="Proteomes" id="UP000009222"/>
    </source>
</evidence>
<reference evidence="7 8" key="2">
    <citation type="journal article" date="2011" name="ISME J.">
        <title>RNA-seq reveals cooperative metabolic interactions between two termite-gut spirochete species in co-culture.</title>
        <authorList>
            <person name="Rosenthal A.Z."/>
            <person name="Matson E.G."/>
            <person name="Eldar A."/>
            <person name="Leadbetter J.R."/>
        </authorList>
    </citation>
    <scope>NUCLEOTIDE SEQUENCE [LARGE SCALE GENOMIC DNA]</scope>
    <source>
        <strain evidence="8">ATCC BAA-888 / DSM 13862 / ZAS-9</strain>
    </source>
</reference>
<evidence type="ECO:0000256" key="4">
    <source>
        <dbReference type="ARBA" id="ARBA00022833"/>
    </source>
</evidence>
<dbReference type="AlphaFoldDB" id="F5Y7H8"/>
<dbReference type="FunCoup" id="F5Y7H8">
    <property type="interactions" value="23"/>
</dbReference>
<proteinExistence type="inferred from homology"/>
<dbReference type="PANTHER" id="PTHR42978:SF6">
    <property type="entry name" value="QUORUM-QUENCHING LACTONASE YTNP-RELATED"/>
    <property type="match status" value="1"/>
</dbReference>
<dbReference type="OrthoDB" id="9803916at2"/>
<dbReference type="InParanoid" id="F5Y7H8"/>
<dbReference type="InterPro" id="IPR036866">
    <property type="entry name" value="RibonucZ/Hydroxyglut_hydro"/>
</dbReference>
<feature type="domain" description="Metallo-beta-lactamase" evidence="6">
    <location>
        <begin position="71"/>
        <end position="262"/>
    </location>
</feature>
<dbReference type="Pfam" id="PF00753">
    <property type="entry name" value="Lactamase_B"/>
    <property type="match status" value="1"/>
</dbReference>
<evidence type="ECO:0000256" key="2">
    <source>
        <dbReference type="ARBA" id="ARBA00022723"/>
    </source>
</evidence>
<name>F5Y7H8_LEAAZ</name>
<evidence type="ECO:0000256" key="5">
    <source>
        <dbReference type="SAM" id="SignalP"/>
    </source>
</evidence>
<dbReference type="eggNOG" id="COG0491">
    <property type="taxonomic scope" value="Bacteria"/>
</dbReference>
<dbReference type="GO" id="GO:0046872">
    <property type="term" value="F:metal ion binding"/>
    <property type="evidence" value="ECO:0007669"/>
    <property type="project" value="UniProtKB-KW"/>
</dbReference>
<dbReference type="Gene3D" id="3.60.15.10">
    <property type="entry name" value="Ribonuclease Z/Hydroxyacylglutathione hydrolase-like"/>
    <property type="match status" value="1"/>
</dbReference>